<evidence type="ECO:0000313" key="1">
    <source>
        <dbReference type="EMBL" id="TNN53779.1"/>
    </source>
</evidence>
<accession>A0A4Z2GKE9</accession>
<reference evidence="1 2" key="1">
    <citation type="submission" date="2019-03" db="EMBL/GenBank/DDBJ databases">
        <title>First draft genome of Liparis tanakae, snailfish: a comprehensive survey of snailfish specific genes.</title>
        <authorList>
            <person name="Kim W."/>
            <person name="Song I."/>
            <person name="Jeong J.-H."/>
            <person name="Kim D."/>
            <person name="Kim S."/>
            <person name="Ryu S."/>
            <person name="Song J.Y."/>
            <person name="Lee S.K."/>
        </authorList>
    </citation>
    <scope>NUCLEOTIDE SEQUENCE [LARGE SCALE GENOMIC DNA]</scope>
    <source>
        <tissue evidence="1">Muscle</tissue>
    </source>
</reference>
<dbReference type="Proteomes" id="UP000314294">
    <property type="component" value="Unassembled WGS sequence"/>
</dbReference>
<sequence length="68" mass="7662">MFPLPPSSHRDRDRPHRLKCAGFVTASQDQHMMELNPTHDGAEPNTGWSWTQHMMELVPTHDGAGPNT</sequence>
<comment type="caution">
    <text evidence="1">The sequence shown here is derived from an EMBL/GenBank/DDBJ whole genome shotgun (WGS) entry which is preliminary data.</text>
</comment>
<dbReference type="EMBL" id="SRLO01000506">
    <property type="protein sequence ID" value="TNN53779.1"/>
    <property type="molecule type" value="Genomic_DNA"/>
</dbReference>
<evidence type="ECO:0000313" key="2">
    <source>
        <dbReference type="Proteomes" id="UP000314294"/>
    </source>
</evidence>
<proteinExistence type="predicted"/>
<name>A0A4Z2GKE9_9TELE</name>
<organism evidence="1 2">
    <name type="scientific">Liparis tanakae</name>
    <name type="common">Tanaka's snailfish</name>
    <dbReference type="NCBI Taxonomy" id="230148"/>
    <lineage>
        <taxon>Eukaryota</taxon>
        <taxon>Metazoa</taxon>
        <taxon>Chordata</taxon>
        <taxon>Craniata</taxon>
        <taxon>Vertebrata</taxon>
        <taxon>Euteleostomi</taxon>
        <taxon>Actinopterygii</taxon>
        <taxon>Neopterygii</taxon>
        <taxon>Teleostei</taxon>
        <taxon>Neoteleostei</taxon>
        <taxon>Acanthomorphata</taxon>
        <taxon>Eupercaria</taxon>
        <taxon>Perciformes</taxon>
        <taxon>Cottioidei</taxon>
        <taxon>Cottales</taxon>
        <taxon>Liparidae</taxon>
        <taxon>Liparis</taxon>
    </lineage>
</organism>
<keyword evidence="2" id="KW-1185">Reference proteome</keyword>
<gene>
    <name evidence="1" type="ORF">EYF80_036036</name>
</gene>
<protein>
    <submittedName>
        <fullName evidence="1">Uncharacterized protein</fullName>
    </submittedName>
</protein>
<dbReference type="AlphaFoldDB" id="A0A4Z2GKE9"/>